<evidence type="ECO:0000313" key="2">
    <source>
        <dbReference type="EMBL" id="OSX75505.1"/>
    </source>
</evidence>
<dbReference type="Proteomes" id="UP000218209">
    <property type="component" value="Unassembled WGS sequence"/>
</dbReference>
<protein>
    <submittedName>
        <fullName evidence="2">Uncharacterized protein</fullName>
    </submittedName>
</protein>
<reference evidence="2 3" key="1">
    <citation type="submission" date="2017-03" db="EMBL/GenBank/DDBJ databases">
        <title>WGS assembly of Porphyra umbilicalis.</title>
        <authorList>
            <person name="Brawley S.H."/>
            <person name="Blouin N.A."/>
            <person name="Ficko-Blean E."/>
            <person name="Wheeler G.L."/>
            <person name="Lohr M."/>
            <person name="Goodson H.V."/>
            <person name="Jenkins J.W."/>
            <person name="Blaby-Haas C.E."/>
            <person name="Helliwell K.E."/>
            <person name="Chan C."/>
            <person name="Marriage T."/>
            <person name="Bhattacharya D."/>
            <person name="Klein A.S."/>
            <person name="Badis Y."/>
            <person name="Brodie J."/>
            <person name="Cao Y."/>
            <person name="Collen J."/>
            <person name="Dittami S.M."/>
            <person name="Gachon C.M."/>
            <person name="Green B.R."/>
            <person name="Karpowicz S."/>
            <person name="Kim J.W."/>
            <person name="Kudahl U."/>
            <person name="Lin S."/>
            <person name="Michel G."/>
            <person name="Mittag M."/>
            <person name="Olson B.J."/>
            <person name="Pangilinan J."/>
            <person name="Peng Y."/>
            <person name="Qiu H."/>
            <person name="Shu S."/>
            <person name="Singer J.T."/>
            <person name="Smith A.G."/>
            <person name="Sprecher B.N."/>
            <person name="Wagner V."/>
            <person name="Wang W."/>
            <person name="Wang Z.-Y."/>
            <person name="Yan J."/>
            <person name="Yarish C."/>
            <person name="Zoeuner-Riek S."/>
            <person name="Zhuang Y."/>
            <person name="Zou Y."/>
            <person name="Lindquist E.A."/>
            <person name="Grimwood J."/>
            <person name="Barry K."/>
            <person name="Rokhsar D.S."/>
            <person name="Schmutz J."/>
            <person name="Stiller J.W."/>
            <person name="Grossman A.R."/>
            <person name="Prochnik S.E."/>
        </authorList>
    </citation>
    <scope>NUCLEOTIDE SEQUENCE [LARGE SCALE GENOMIC DNA]</scope>
    <source>
        <strain evidence="2">4086291</strain>
    </source>
</reference>
<evidence type="ECO:0000256" key="1">
    <source>
        <dbReference type="SAM" id="MobiDB-lite"/>
    </source>
</evidence>
<gene>
    <name evidence="2" type="ORF">BU14_0234s0032</name>
</gene>
<feature type="compositionally biased region" description="Acidic residues" evidence="1">
    <location>
        <begin position="53"/>
        <end position="65"/>
    </location>
</feature>
<accession>A0A1X6P422</accession>
<feature type="compositionally biased region" description="Acidic residues" evidence="1">
    <location>
        <begin position="76"/>
        <end position="91"/>
    </location>
</feature>
<dbReference type="AlphaFoldDB" id="A0A1X6P422"/>
<evidence type="ECO:0000313" key="3">
    <source>
        <dbReference type="Proteomes" id="UP000218209"/>
    </source>
</evidence>
<name>A0A1X6P422_PORUM</name>
<dbReference type="EMBL" id="KV918901">
    <property type="protein sequence ID" value="OSX75505.1"/>
    <property type="molecule type" value="Genomic_DNA"/>
</dbReference>
<feature type="compositionally biased region" description="Acidic residues" evidence="1">
    <location>
        <begin position="98"/>
        <end position="148"/>
    </location>
</feature>
<proteinExistence type="predicted"/>
<keyword evidence="3" id="KW-1185">Reference proteome</keyword>
<organism evidence="2 3">
    <name type="scientific">Porphyra umbilicalis</name>
    <name type="common">Purple laver</name>
    <name type="synonym">Red alga</name>
    <dbReference type="NCBI Taxonomy" id="2786"/>
    <lineage>
        <taxon>Eukaryota</taxon>
        <taxon>Rhodophyta</taxon>
        <taxon>Bangiophyceae</taxon>
        <taxon>Bangiales</taxon>
        <taxon>Bangiaceae</taxon>
        <taxon>Porphyra</taxon>
    </lineage>
</organism>
<sequence>MRQLRTVLSTAFTVVGLSEEFPNPPRRTAVTADANGVATDDAGAPSHLVRDDGNEEDGTAADDGLEETHSFATDVEVVEYEVDATDDEVQEEGSANAEDGEADTAAADDEEAGSDEEYDEEAGSADKYDEEAETAAADEEGIYEDDVELSSSGDADEGAATANDPMQVDPGEDGVETGGGTFAGSANDVAEDDGKGGNDQDDGEGVDMDGVVDGGDANRAAGQGGVASVPGCWRVGVMTWAHSHGGVTATADGPLWAPLYWLGGRSASVGHK</sequence>
<feature type="region of interest" description="Disordered" evidence="1">
    <location>
        <begin position="19"/>
        <end position="215"/>
    </location>
</feature>